<proteinExistence type="predicted"/>
<name>A0AAD7JC84_9AGAR</name>
<reference evidence="3" key="1">
    <citation type="submission" date="2023-03" db="EMBL/GenBank/DDBJ databases">
        <title>Massive genome expansion in bonnet fungi (Mycena s.s.) driven by repeated elements and novel gene families across ecological guilds.</title>
        <authorList>
            <consortium name="Lawrence Berkeley National Laboratory"/>
            <person name="Harder C.B."/>
            <person name="Miyauchi S."/>
            <person name="Viragh M."/>
            <person name="Kuo A."/>
            <person name="Thoen E."/>
            <person name="Andreopoulos B."/>
            <person name="Lu D."/>
            <person name="Skrede I."/>
            <person name="Drula E."/>
            <person name="Henrissat B."/>
            <person name="Morin E."/>
            <person name="Kohler A."/>
            <person name="Barry K."/>
            <person name="LaButti K."/>
            <person name="Morin E."/>
            <person name="Salamov A."/>
            <person name="Lipzen A."/>
            <person name="Mereny Z."/>
            <person name="Hegedus B."/>
            <person name="Baldrian P."/>
            <person name="Stursova M."/>
            <person name="Weitz H."/>
            <person name="Taylor A."/>
            <person name="Grigoriev I.V."/>
            <person name="Nagy L.G."/>
            <person name="Martin F."/>
            <person name="Kauserud H."/>
        </authorList>
    </citation>
    <scope>NUCLEOTIDE SEQUENCE</scope>
    <source>
        <strain evidence="3">CBHHK182m</strain>
    </source>
</reference>
<keyword evidence="4" id="KW-1185">Reference proteome</keyword>
<evidence type="ECO:0000259" key="2">
    <source>
        <dbReference type="Pfam" id="PF20415"/>
    </source>
</evidence>
<dbReference type="AlphaFoldDB" id="A0AAD7JC84"/>
<sequence length="220" mass="24955">MSPKQVHWKLSVDEYVERDSPESWTSPLPPASQKSVPAPPPLPSHRGEARLQIHPALTPQYALQLDFSFPSDAFRRNPQLTQTLLEAPACHPPRTSLHVRIAAGMFKRRLEVKHGTSGQPVTVGDVLTKIQAELRQYDYGKAAPEARPYMERRIETVNGYCNRRDKRLEAANVAAERQGGRFVDHLLGQTQFAGLTIQLGQPDHYWQLQLEIPPRYMYAD</sequence>
<dbReference type="Pfam" id="PF20415">
    <property type="entry name" value="DUF6699"/>
    <property type="match status" value="1"/>
</dbReference>
<feature type="region of interest" description="Disordered" evidence="1">
    <location>
        <begin position="19"/>
        <end position="47"/>
    </location>
</feature>
<comment type="caution">
    <text evidence="3">The sequence shown here is derived from an EMBL/GenBank/DDBJ whole genome shotgun (WGS) entry which is preliminary data.</text>
</comment>
<evidence type="ECO:0000313" key="3">
    <source>
        <dbReference type="EMBL" id="KAJ7761819.1"/>
    </source>
</evidence>
<evidence type="ECO:0000313" key="4">
    <source>
        <dbReference type="Proteomes" id="UP001215598"/>
    </source>
</evidence>
<accession>A0AAD7JC84</accession>
<protein>
    <recommendedName>
        <fullName evidence="2">DUF6699 domain-containing protein</fullName>
    </recommendedName>
</protein>
<gene>
    <name evidence="3" type="ORF">B0H16DRAFT_539931</name>
</gene>
<dbReference type="EMBL" id="JARKIB010000034">
    <property type="protein sequence ID" value="KAJ7761819.1"/>
    <property type="molecule type" value="Genomic_DNA"/>
</dbReference>
<dbReference type="Proteomes" id="UP001215598">
    <property type="component" value="Unassembled WGS sequence"/>
</dbReference>
<feature type="domain" description="DUF6699" evidence="2">
    <location>
        <begin position="66"/>
        <end position="195"/>
    </location>
</feature>
<dbReference type="InterPro" id="IPR046522">
    <property type="entry name" value="DUF6699"/>
</dbReference>
<evidence type="ECO:0000256" key="1">
    <source>
        <dbReference type="SAM" id="MobiDB-lite"/>
    </source>
</evidence>
<organism evidence="3 4">
    <name type="scientific">Mycena metata</name>
    <dbReference type="NCBI Taxonomy" id="1033252"/>
    <lineage>
        <taxon>Eukaryota</taxon>
        <taxon>Fungi</taxon>
        <taxon>Dikarya</taxon>
        <taxon>Basidiomycota</taxon>
        <taxon>Agaricomycotina</taxon>
        <taxon>Agaricomycetes</taxon>
        <taxon>Agaricomycetidae</taxon>
        <taxon>Agaricales</taxon>
        <taxon>Marasmiineae</taxon>
        <taxon>Mycenaceae</taxon>
        <taxon>Mycena</taxon>
    </lineage>
</organism>